<gene>
    <name evidence="7" type="ORF">SAMN05421504_104367</name>
</gene>
<evidence type="ECO:0000256" key="6">
    <source>
        <dbReference type="SAM" id="Phobius"/>
    </source>
</evidence>
<evidence type="ECO:0000256" key="4">
    <source>
        <dbReference type="ARBA" id="ARBA00022989"/>
    </source>
</evidence>
<dbReference type="InterPro" id="IPR011701">
    <property type="entry name" value="MFS"/>
</dbReference>
<dbReference type="PANTHER" id="PTHR23513">
    <property type="entry name" value="INTEGRAL MEMBRANE EFFLUX PROTEIN-RELATED"/>
    <property type="match status" value="1"/>
</dbReference>
<dbReference type="AlphaFoldDB" id="A0A1H3GRI5"/>
<evidence type="ECO:0000313" key="7">
    <source>
        <dbReference type="EMBL" id="SDY05717.1"/>
    </source>
</evidence>
<feature type="transmembrane region" description="Helical" evidence="6">
    <location>
        <begin position="161"/>
        <end position="186"/>
    </location>
</feature>
<keyword evidence="2" id="KW-1003">Cell membrane</keyword>
<keyword evidence="8" id="KW-1185">Reference proteome</keyword>
<comment type="subcellular location">
    <subcellularLocation>
        <location evidence="1">Cell membrane</location>
        <topology evidence="1">Multi-pass membrane protein</topology>
    </subcellularLocation>
</comment>
<feature type="transmembrane region" description="Helical" evidence="6">
    <location>
        <begin position="20"/>
        <end position="42"/>
    </location>
</feature>
<dbReference type="STRING" id="589385.SAMN05421504_104367"/>
<keyword evidence="3 6" id="KW-0812">Transmembrane</keyword>
<dbReference type="CDD" id="cd06173">
    <property type="entry name" value="MFS_MefA_like"/>
    <property type="match status" value="1"/>
</dbReference>
<evidence type="ECO:0000256" key="1">
    <source>
        <dbReference type="ARBA" id="ARBA00004651"/>
    </source>
</evidence>
<feature type="transmembrane region" description="Helical" evidence="6">
    <location>
        <begin position="343"/>
        <end position="365"/>
    </location>
</feature>
<dbReference type="RefSeq" id="WP_091291198.1">
    <property type="nucleotide sequence ID" value="NZ_FNON01000004.1"/>
</dbReference>
<feature type="transmembrane region" description="Helical" evidence="6">
    <location>
        <begin position="90"/>
        <end position="112"/>
    </location>
</feature>
<feature type="transmembrane region" description="Helical" evidence="6">
    <location>
        <begin position="371"/>
        <end position="392"/>
    </location>
</feature>
<name>A0A1H3GRI5_9PSEU</name>
<feature type="transmembrane region" description="Helical" evidence="6">
    <location>
        <begin position="224"/>
        <end position="246"/>
    </location>
</feature>
<dbReference type="GO" id="GO:0022857">
    <property type="term" value="F:transmembrane transporter activity"/>
    <property type="evidence" value="ECO:0007669"/>
    <property type="project" value="InterPro"/>
</dbReference>
<feature type="transmembrane region" description="Helical" evidence="6">
    <location>
        <begin position="309"/>
        <end position="331"/>
    </location>
</feature>
<dbReference type="PANTHER" id="PTHR23513:SF11">
    <property type="entry name" value="STAPHYLOFERRIN A TRANSPORTER"/>
    <property type="match status" value="1"/>
</dbReference>
<accession>A0A1H3GRI5</accession>
<dbReference type="Pfam" id="PF07690">
    <property type="entry name" value="MFS_1"/>
    <property type="match status" value="2"/>
</dbReference>
<dbReference type="OrthoDB" id="3227279at2"/>
<organism evidence="7 8">
    <name type="scientific">Amycolatopsis xylanica</name>
    <dbReference type="NCBI Taxonomy" id="589385"/>
    <lineage>
        <taxon>Bacteria</taxon>
        <taxon>Bacillati</taxon>
        <taxon>Actinomycetota</taxon>
        <taxon>Actinomycetes</taxon>
        <taxon>Pseudonocardiales</taxon>
        <taxon>Pseudonocardiaceae</taxon>
        <taxon>Amycolatopsis</taxon>
    </lineage>
</organism>
<evidence type="ECO:0000313" key="8">
    <source>
        <dbReference type="Proteomes" id="UP000199515"/>
    </source>
</evidence>
<dbReference type="EMBL" id="FNON01000004">
    <property type="protein sequence ID" value="SDY05717.1"/>
    <property type="molecule type" value="Genomic_DNA"/>
</dbReference>
<sequence>MAERVRFKNVLAVREFRAMWLAELCSIAGDQLARVALSVLVFQRTESAFLTGLTYALTFVPALAGGILLGGLGDRYPRREVMVAADLARAVLLGLMALPGMPLAVLCALVAVTTFLNGPFKAAQQALLPDVLDGEKYTAGMAIRNITSQAAQLAGFAGGGALIAAINPPVALALDAGTFLASALLLQRGVKQRPAPASTETRMSFWASSAVGAQIVWRDPALRVLLGLCWLAGFYVVPEALAAPYAGDMGPVAVGLIMASDPIGSVIGGIVFGKWVPESTQVRVIGVLGVLAGVPLVFCLLAPGLAVSMLLFACSGLFATAYNIQGTASFVRRLPDERRAQGAGLLSSGLITVQGLGALGAGLLADQLGPAPAVALAGAAGAVVAVPIAVGWSRARRG</sequence>
<reference evidence="7 8" key="1">
    <citation type="submission" date="2016-10" db="EMBL/GenBank/DDBJ databases">
        <authorList>
            <person name="de Groot N.N."/>
        </authorList>
    </citation>
    <scope>NUCLEOTIDE SEQUENCE [LARGE SCALE GENOMIC DNA]</scope>
    <source>
        <strain evidence="7 8">CPCC 202699</strain>
    </source>
</reference>
<feature type="transmembrane region" description="Helical" evidence="6">
    <location>
        <begin position="284"/>
        <end position="303"/>
    </location>
</feature>
<feature type="transmembrane region" description="Helical" evidence="6">
    <location>
        <begin position="48"/>
        <end position="69"/>
    </location>
</feature>
<dbReference type="Gene3D" id="1.20.1250.20">
    <property type="entry name" value="MFS general substrate transporter like domains"/>
    <property type="match status" value="1"/>
</dbReference>
<keyword evidence="5 6" id="KW-0472">Membrane</keyword>
<feature type="transmembrane region" description="Helical" evidence="6">
    <location>
        <begin position="252"/>
        <end position="272"/>
    </location>
</feature>
<evidence type="ECO:0000256" key="3">
    <source>
        <dbReference type="ARBA" id="ARBA00022692"/>
    </source>
</evidence>
<dbReference type="GO" id="GO:0005886">
    <property type="term" value="C:plasma membrane"/>
    <property type="evidence" value="ECO:0007669"/>
    <property type="project" value="UniProtKB-SubCell"/>
</dbReference>
<dbReference type="InterPro" id="IPR036259">
    <property type="entry name" value="MFS_trans_sf"/>
</dbReference>
<evidence type="ECO:0000256" key="5">
    <source>
        <dbReference type="ARBA" id="ARBA00023136"/>
    </source>
</evidence>
<keyword evidence="4 6" id="KW-1133">Transmembrane helix</keyword>
<evidence type="ECO:0000256" key="2">
    <source>
        <dbReference type="ARBA" id="ARBA00022475"/>
    </source>
</evidence>
<dbReference type="SUPFAM" id="SSF103473">
    <property type="entry name" value="MFS general substrate transporter"/>
    <property type="match status" value="1"/>
</dbReference>
<protein>
    <submittedName>
        <fullName evidence="7">Predicted arabinose efflux permease, MFS family</fullName>
    </submittedName>
</protein>
<proteinExistence type="predicted"/>
<dbReference type="Proteomes" id="UP000199515">
    <property type="component" value="Unassembled WGS sequence"/>
</dbReference>